<dbReference type="EMBL" id="JAPZPY010000019">
    <property type="protein sequence ID" value="MCZ8382662.1"/>
    <property type="molecule type" value="Genomic_DNA"/>
</dbReference>
<dbReference type="RefSeq" id="WP_269897087.1">
    <property type="nucleotide sequence ID" value="NZ_JAPZPY010000019.1"/>
</dbReference>
<gene>
    <name evidence="3" type="ORF">O6P37_27700</name>
</gene>
<organism evidence="3 4">
    <name type="scientific">Mycobacterium hippophais</name>
    <dbReference type="NCBI Taxonomy" id="3016340"/>
    <lineage>
        <taxon>Bacteria</taxon>
        <taxon>Bacillati</taxon>
        <taxon>Actinomycetota</taxon>
        <taxon>Actinomycetes</taxon>
        <taxon>Mycobacteriales</taxon>
        <taxon>Mycobacteriaceae</taxon>
        <taxon>Mycobacterium</taxon>
    </lineage>
</organism>
<evidence type="ECO:0000313" key="4">
    <source>
        <dbReference type="Proteomes" id="UP001142153"/>
    </source>
</evidence>
<feature type="region of interest" description="Disordered" evidence="1">
    <location>
        <begin position="136"/>
        <end position="163"/>
    </location>
</feature>
<proteinExistence type="predicted"/>
<reference evidence="3" key="1">
    <citation type="submission" date="2022-12" db="EMBL/GenBank/DDBJ databases">
        <authorList>
            <person name="Deng Y."/>
            <person name="Zhang Y.-Q."/>
        </authorList>
    </citation>
    <scope>NUCLEOTIDE SEQUENCE</scope>
    <source>
        <strain evidence="3">CPCC 205372</strain>
    </source>
</reference>
<accession>A0ABT4Q1L8</accession>
<feature type="signal peptide" evidence="2">
    <location>
        <begin position="1"/>
        <end position="27"/>
    </location>
</feature>
<evidence type="ECO:0000256" key="1">
    <source>
        <dbReference type="SAM" id="MobiDB-lite"/>
    </source>
</evidence>
<dbReference type="Proteomes" id="UP001142153">
    <property type="component" value="Unassembled WGS sequence"/>
</dbReference>
<protein>
    <submittedName>
        <fullName evidence="3">Uncharacterized protein</fullName>
    </submittedName>
</protein>
<feature type="chain" id="PRO_5046547549" evidence="2">
    <location>
        <begin position="28"/>
        <end position="163"/>
    </location>
</feature>
<keyword evidence="4" id="KW-1185">Reference proteome</keyword>
<comment type="caution">
    <text evidence="3">The sequence shown here is derived from an EMBL/GenBank/DDBJ whole genome shotgun (WGS) entry which is preliminary data.</text>
</comment>
<sequence length="163" mass="16566">MTITRGLPAALVIAAGVAVGSAGTGWAGGPTQVVPVPPNPAAAGGEPFQGVYDLRYTRASGQVLTGTWTVAPCGPGCANVTAAVEILVPYSGNARLTGNQWVMTINRPDAVICPDERRLPGTTTYTWDSATLTGGTSTSAPVNCEGVPQGPNRPGTFTLTKRG</sequence>
<evidence type="ECO:0000256" key="2">
    <source>
        <dbReference type="SAM" id="SignalP"/>
    </source>
</evidence>
<evidence type="ECO:0000313" key="3">
    <source>
        <dbReference type="EMBL" id="MCZ8382662.1"/>
    </source>
</evidence>
<keyword evidence="2" id="KW-0732">Signal</keyword>
<name>A0ABT4Q1L8_9MYCO</name>